<name>A0A5J9UW15_9POAL</name>
<comment type="caution">
    <text evidence="3">The sequence shown here is derived from an EMBL/GenBank/DDBJ whole genome shotgun (WGS) entry which is preliminary data.</text>
</comment>
<dbReference type="OrthoDB" id="652307at2759"/>
<dbReference type="AlphaFoldDB" id="A0A5J9UW15"/>
<feature type="compositionally biased region" description="Pro residues" evidence="1">
    <location>
        <begin position="154"/>
        <end position="171"/>
    </location>
</feature>
<feature type="region of interest" description="Disordered" evidence="1">
    <location>
        <begin position="129"/>
        <end position="173"/>
    </location>
</feature>
<feature type="transmembrane region" description="Helical" evidence="2">
    <location>
        <begin position="6"/>
        <end position="25"/>
    </location>
</feature>
<gene>
    <name evidence="3" type="ORF">EJB05_29919</name>
</gene>
<feature type="non-terminal residue" evidence="3">
    <location>
        <position position="1"/>
    </location>
</feature>
<dbReference type="InterPro" id="IPR021775">
    <property type="entry name" value="DUF3339"/>
</dbReference>
<sequence>MVTTDWGPIIVAVVLFILLSPGFLFQLPARVRVVEFGNMGTSALSILVHTILYFCILTIVVVAIGVHVYSTKPDPGLSTGHPGVLGVPQHPNLKPSDQCIQRLTVVFNLQPAAFFPEFPRPRRRPCVPPPCLGGLGRRRSSARAAARPELRRGPSPPRQPPSGHLPPPPPTTAVVFLAPALPWPNRHLPPPAPAASPPPPPPPSLPPPPPGRPASPGPLLYVRRTPVTPNPGTLTPIPNANLAGEVAGVGEEAWTSRRS</sequence>
<dbReference type="Gramene" id="TVU27317">
    <property type="protein sequence ID" value="TVU27317"/>
    <property type="gene ID" value="EJB05_29919"/>
</dbReference>
<evidence type="ECO:0000313" key="4">
    <source>
        <dbReference type="Proteomes" id="UP000324897"/>
    </source>
</evidence>
<evidence type="ECO:0000313" key="3">
    <source>
        <dbReference type="EMBL" id="TVU27317.1"/>
    </source>
</evidence>
<keyword evidence="2" id="KW-0472">Membrane</keyword>
<keyword evidence="4" id="KW-1185">Reference proteome</keyword>
<feature type="region of interest" description="Disordered" evidence="1">
    <location>
        <begin position="186"/>
        <end position="239"/>
    </location>
</feature>
<feature type="transmembrane region" description="Helical" evidence="2">
    <location>
        <begin position="46"/>
        <end position="69"/>
    </location>
</feature>
<accession>A0A5J9UW15</accession>
<protein>
    <submittedName>
        <fullName evidence="3">Uncharacterized protein</fullName>
    </submittedName>
</protein>
<dbReference type="PANTHER" id="PTHR33128">
    <property type="entry name" value="OS05G0103400 PROTEIN"/>
    <property type="match status" value="1"/>
</dbReference>
<dbReference type="Pfam" id="PF11820">
    <property type="entry name" value="DUF3339"/>
    <property type="match status" value="1"/>
</dbReference>
<evidence type="ECO:0000256" key="1">
    <source>
        <dbReference type="SAM" id="MobiDB-lite"/>
    </source>
</evidence>
<proteinExistence type="predicted"/>
<dbReference type="PRINTS" id="PR01217">
    <property type="entry name" value="PRICHEXTENSN"/>
</dbReference>
<dbReference type="EMBL" id="RWGY01000013">
    <property type="protein sequence ID" value="TVU27317.1"/>
    <property type="molecule type" value="Genomic_DNA"/>
</dbReference>
<evidence type="ECO:0000256" key="2">
    <source>
        <dbReference type="SAM" id="Phobius"/>
    </source>
</evidence>
<dbReference type="Proteomes" id="UP000324897">
    <property type="component" value="Chromosome 2"/>
</dbReference>
<keyword evidence="2" id="KW-1133">Transmembrane helix</keyword>
<dbReference type="PANTHER" id="PTHR33128:SF47">
    <property type="entry name" value="GPI-ANCHORED-LIKE PROTEIN (DUF 3339)"/>
    <property type="match status" value="1"/>
</dbReference>
<reference evidence="3 4" key="1">
    <citation type="journal article" date="2019" name="Sci. Rep.">
        <title>A high-quality genome of Eragrostis curvula grass provides insights into Poaceae evolution and supports new strategies to enhance forage quality.</title>
        <authorList>
            <person name="Carballo J."/>
            <person name="Santos B.A.C.M."/>
            <person name="Zappacosta D."/>
            <person name="Garbus I."/>
            <person name="Selva J.P."/>
            <person name="Gallo C.A."/>
            <person name="Diaz A."/>
            <person name="Albertini E."/>
            <person name="Caccamo M."/>
            <person name="Echenique V."/>
        </authorList>
    </citation>
    <scope>NUCLEOTIDE SEQUENCE [LARGE SCALE GENOMIC DNA]</scope>
    <source>
        <strain evidence="4">cv. Victoria</strain>
        <tissue evidence="3">Leaf</tissue>
    </source>
</reference>
<organism evidence="3 4">
    <name type="scientific">Eragrostis curvula</name>
    <name type="common">weeping love grass</name>
    <dbReference type="NCBI Taxonomy" id="38414"/>
    <lineage>
        <taxon>Eukaryota</taxon>
        <taxon>Viridiplantae</taxon>
        <taxon>Streptophyta</taxon>
        <taxon>Embryophyta</taxon>
        <taxon>Tracheophyta</taxon>
        <taxon>Spermatophyta</taxon>
        <taxon>Magnoliopsida</taxon>
        <taxon>Liliopsida</taxon>
        <taxon>Poales</taxon>
        <taxon>Poaceae</taxon>
        <taxon>PACMAD clade</taxon>
        <taxon>Chloridoideae</taxon>
        <taxon>Eragrostideae</taxon>
        <taxon>Eragrostidinae</taxon>
        <taxon>Eragrostis</taxon>
    </lineage>
</organism>
<feature type="compositionally biased region" description="Pro residues" evidence="1">
    <location>
        <begin position="187"/>
        <end position="216"/>
    </location>
</feature>
<keyword evidence="2" id="KW-0812">Transmembrane</keyword>